<keyword evidence="3" id="KW-1185">Reference proteome</keyword>
<proteinExistence type="predicted"/>
<evidence type="ECO:0000313" key="3">
    <source>
        <dbReference type="Proteomes" id="UP000269544"/>
    </source>
</evidence>
<keyword evidence="1" id="KW-1133">Transmembrane helix</keyword>
<sequence length="195" mass="21862">MRAEEKLSVKNLVTIGVFSVVYFVLMFGIGMMGMVPILFLIYPAVLAVAAGVVVMLLMAKIQKPGALWIFGMITPLVMFAMGHTFVLPILSLVVVTLAEGIRRIGLYRSFRYNMLSYAVFSTWICGSLMQMLLAKEQYIEMSMMMGKEYVEMLERLITYPHMALVYLGAFCGGIVGAYIGRAFLKKHFRRAGIVE</sequence>
<accession>A0A448V386</accession>
<dbReference type="NCBIfam" id="TIGR02185">
    <property type="entry name" value="Trep_Strep"/>
    <property type="match status" value="1"/>
</dbReference>
<evidence type="ECO:0000256" key="1">
    <source>
        <dbReference type="SAM" id="Phobius"/>
    </source>
</evidence>
<feature type="transmembrane region" description="Helical" evidence="1">
    <location>
        <begin position="12"/>
        <end position="31"/>
    </location>
</feature>
<keyword evidence="1" id="KW-0812">Transmembrane</keyword>
<dbReference type="Proteomes" id="UP000269544">
    <property type="component" value="Chromosome"/>
</dbReference>
<gene>
    <name evidence="2" type="ORF">NCTC13079_01457</name>
</gene>
<feature type="transmembrane region" description="Helical" evidence="1">
    <location>
        <begin position="114"/>
        <end position="135"/>
    </location>
</feature>
<dbReference type="OrthoDB" id="9781459at2"/>
<dbReference type="KEGG" id="piv:NCTC13079_01457"/>
<feature type="transmembrane region" description="Helical" evidence="1">
    <location>
        <begin position="37"/>
        <end position="59"/>
    </location>
</feature>
<keyword evidence="1" id="KW-0472">Membrane</keyword>
<reference evidence="2 3" key="1">
    <citation type="submission" date="2018-12" db="EMBL/GenBank/DDBJ databases">
        <authorList>
            <consortium name="Pathogen Informatics"/>
        </authorList>
    </citation>
    <scope>NUCLEOTIDE SEQUENCE [LARGE SCALE GENOMIC DNA]</scope>
    <source>
        <strain evidence="2 3">NCTC13079</strain>
    </source>
</reference>
<dbReference type="InterPro" id="IPR011733">
    <property type="entry name" value="CHP02185_IM"/>
</dbReference>
<organism evidence="2 3">
    <name type="scientific">Aedoeadaptatus ivorii</name>
    <dbReference type="NCBI Taxonomy" id="54006"/>
    <lineage>
        <taxon>Bacteria</taxon>
        <taxon>Bacillati</taxon>
        <taxon>Bacillota</taxon>
        <taxon>Tissierellia</taxon>
        <taxon>Tissierellales</taxon>
        <taxon>Peptoniphilaceae</taxon>
        <taxon>Aedoeadaptatus</taxon>
    </lineage>
</organism>
<name>A0A448V386_9FIRM</name>
<dbReference type="AlphaFoldDB" id="A0A448V386"/>
<protein>
    <submittedName>
        <fullName evidence="2">Conserved hypothetical integral membrane protein</fullName>
    </submittedName>
</protein>
<dbReference type="EMBL" id="LR134523">
    <property type="protein sequence ID" value="VEJ36253.1"/>
    <property type="molecule type" value="Genomic_DNA"/>
</dbReference>
<feature type="transmembrane region" description="Helical" evidence="1">
    <location>
        <begin position="66"/>
        <end position="94"/>
    </location>
</feature>
<dbReference type="RefSeq" id="WP_126466153.1">
    <property type="nucleotide sequence ID" value="NZ_JAUSWF010000004.1"/>
</dbReference>
<dbReference type="Pfam" id="PF09605">
    <property type="entry name" value="Trep_Strep"/>
    <property type="match status" value="1"/>
</dbReference>
<feature type="transmembrane region" description="Helical" evidence="1">
    <location>
        <begin position="156"/>
        <end position="179"/>
    </location>
</feature>
<evidence type="ECO:0000313" key="2">
    <source>
        <dbReference type="EMBL" id="VEJ36253.1"/>
    </source>
</evidence>